<dbReference type="InterPro" id="IPR050373">
    <property type="entry name" value="Fibrinogen_C-term_domain"/>
</dbReference>
<dbReference type="InterPro" id="IPR014716">
    <property type="entry name" value="Fibrinogen_a/b/g_C_1"/>
</dbReference>
<dbReference type="SMART" id="SM00186">
    <property type="entry name" value="FBG"/>
    <property type="match status" value="1"/>
</dbReference>
<dbReference type="Pfam" id="PF00147">
    <property type="entry name" value="Fibrinogen_C"/>
    <property type="match status" value="1"/>
</dbReference>
<protein>
    <recommendedName>
        <fullName evidence="3">Fibrinogen C-terminal domain-containing protein</fullName>
    </recommendedName>
</protein>
<dbReference type="InterPro" id="IPR002181">
    <property type="entry name" value="Fibrinogen_a/b/g_C_dom"/>
</dbReference>
<dbReference type="GO" id="GO:0005615">
    <property type="term" value="C:extracellular space"/>
    <property type="evidence" value="ECO:0007669"/>
    <property type="project" value="TreeGrafter"/>
</dbReference>
<organism evidence="4 5">
    <name type="scientific">Cherax quadricarinatus</name>
    <name type="common">Australian red claw crayfish</name>
    <dbReference type="NCBI Taxonomy" id="27406"/>
    <lineage>
        <taxon>Eukaryota</taxon>
        <taxon>Metazoa</taxon>
        <taxon>Ecdysozoa</taxon>
        <taxon>Arthropoda</taxon>
        <taxon>Crustacea</taxon>
        <taxon>Multicrustacea</taxon>
        <taxon>Malacostraca</taxon>
        <taxon>Eumalacostraca</taxon>
        <taxon>Eucarida</taxon>
        <taxon>Decapoda</taxon>
        <taxon>Pleocyemata</taxon>
        <taxon>Astacidea</taxon>
        <taxon>Parastacoidea</taxon>
        <taxon>Parastacidae</taxon>
        <taxon>Cherax</taxon>
    </lineage>
</organism>
<gene>
    <name evidence="4" type="ORF">OTU49_015268</name>
</gene>
<keyword evidence="2" id="KW-0732">Signal</keyword>
<dbReference type="SUPFAM" id="SSF56496">
    <property type="entry name" value="Fibrinogen C-terminal domain-like"/>
    <property type="match status" value="1"/>
</dbReference>
<accession>A0AAW0YEC4</accession>
<keyword evidence="1" id="KW-1015">Disulfide bond</keyword>
<reference evidence="4 5" key="1">
    <citation type="journal article" date="2024" name="BMC Genomics">
        <title>Genome assembly of redclaw crayfish (Cherax quadricarinatus) provides insights into its immune adaptation and hypoxia tolerance.</title>
        <authorList>
            <person name="Liu Z."/>
            <person name="Zheng J."/>
            <person name="Li H."/>
            <person name="Fang K."/>
            <person name="Wang S."/>
            <person name="He J."/>
            <person name="Zhou D."/>
            <person name="Weng S."/>
            <person name="Chi M."/>
            <person name="Gu Z."/>
            <person name="He J."/>
            <person name="Li F."/>
            <person name="Wang M."/>
        </authorList>
    </citation>
    <scope>NUCLEOTIDE SEQUENCE [LARGE SCALE GENOMIC DNA]</scope>
    <source>
        <strain evidence="4">ZL_2023a</strain>
    </source>
</reference>
<dbReference type="CDD" id="cd00087">
    <property type="entry name" value="FReD"/>
    <property type="match status" value="1"/>
</dbReference>
<dbReference type="PROSITE" id="PS51406">
    <property type="entry name" value="FIBRINOGEN_C_2"/>
    <property type="match status" value="1"/>
</dbReference>
<evidence type="ECO:0000313" key="5">
    <source>
        <dbReference type="Proteomes" id="UP001445076"/>
    </source>
</evidence>
<dbReference type="EMBL" id="JARKIK010000008">
    <property type="protein sequence ID" value="KAK8750161.1"/>
    <property type="molecule type" value="Genomic_DNA"/>
</dbReference>
<dbReference type="EMBL" id="JARKIK010000008">
    <property type="protein sequence ID" value="KAK8750162.1"/>
    <property type="molecule type" value="Genomic_DNA"/>
</dbReference>
<evidence type="ECO:0000313" key="4">
    <source>
        <dbReference type="EMBL" id="KAK8750160.1"/>
    </source>
</evidence>
<dbReference type="AlphaFoldDB" id="A0AAW0YEC4"/>
<proteinExistence type="predicted"/>
<dbReference type="PANTHER" id="PTHR19143">
    <property type="entry name" value="FIBRINOGEN/TENASCIN/ANGIOPOEITIN"/>
    <property type="match status" value="1"/>
</dbReference>
<feature type="domain" description="Fibrinogen C-terminal" evidence="3">
    <location>
        <begin position="139"/>
        <end position="321"/>
    </location>
</feature>
<dbReference type="Proteomes" id="UP001445076">
    <property type="component" value="Unassembled WGS sequence"/>
</dbReference>
<name>A0AAW0YEC4_CHEQU</name>
<dbReference type="InterPro" id="IPR036056">
    <property type="entry name" value="Fibrinogen-like_C"/>
</dbReference>
<feature type="signal peptide" evidence="2">
    <location>
        <begin position="1"/>
        <end position="19"/>
    </location>
</feature>
<evidence type="ECO:0000259" key="3">
    <source>
        <dbReference type="PROSITE" id="PS51406"/>
    </source>
</evidence>
<dbReference type="InterPro" id="IPR020837">
    <property type="entry name" value="Fibrinogen_CS"/>
</dbReference>
<reference evidence="4" key="2">
    <citation type="submission" date="2024-01" db="EMBL/GenBank/DDBJ databases">
        <authorList>
            <person name="He J."/>
            <person name="Wang M."/>
            <person name="Zheng J."/>
            <person name="Liu Z."/>
        </authorList>
    </citation>
    <scope>NUCLEOTIDE SEQUENCE</scope>
    <source>
        <strain evidence="4">ZL_2023a</strain>
        <tissue evidence="4">Muscle</tissue>
    </source>
</reference>
<dbReference type="Gene3D" id="3.90.215.10">
    <property type="entry name" value="Gamma Fibrinogen, chain A, domain 1"/>
    <property type="match status" value="1"/>
</dbReference>
<sequence length="360" mass="40914">MGGTWGPLVVLSLLVVAHTYEETKLEDVVGEYDIMMFKNLLLNTTQRLLQAISRVETTAAKDESLAELKETMRGISESLAVANQQAIAVRESVNNGADATKTELRRFQDQILSKLSDVKLFMELKTKHMEDQVAKLGRISVNRLAGDCQDLYEMGFNASGVYYLQKFGRQVLCDMETGQGGWLVIQRRAKVVEQVDFNRDWHEYKAGFGDLEAEFWAGNDFLHVLTNQKSYELKIDMVDFEKGSYWASYSTFRVGSESSGYALDVGNYSGNSTDAFTYHHGRPFTTYDRDNDLYNDGNCATYFSGGWWYDRCYDAHLNGVFPVTPDRQNASFITWWAHENGMKVPLVLNSVALRVKPRLH</sequence>
<dbReference type="EMBL" id="JARKIK010000008">
    <property type="protein sequence ID" value="KAK8750160.1"/>
    <property type="molecule type" value="Genomic_DNA"/>
</dbReference>
<dbReference type="PROSITE" id="PS00514">
    <property type="entry name" value="FIBRINOGEN_C_1"/>
    <property type="match status" value="1"/>
</dbReference>
<evidence type="ECO:0000256" key="1">
    <source>
        <dbReference type="ARBA" id="ARBA00023157"/>
    </source>
</evidence>
<keyword evidence="5" id="KW-1185">Reference proteome</keyword>
<evidence type="ECO:0000256" key="2">
    <source>
        <dbReference type="SAM" id="SignalP"/>
    </source>
</evidence>
<comment type="caution">
    <text evidence="4">The sequence shown here is derived from an EMBL/GenBank/DDBJ whole genome shotgun (WGS) entry which is preliminary data.</text>
</comment>
<feature type="chain" id="PRO_5044717546" description="Fibrinogen C-terminal domain-containing protein" evidence="2">
    <location>
        <begin position="20"/>
        <end position="360"/>
    </location>
</feature>